<dbReference type="Pfam" id="PF02779">
    <property type="entry name" value="Transket_pyr"/>
    <property type="match status" value="1"/>
</dbReference>
<gene>
    <name evidence="20" type="ORF">PCOS0759_LOCUS3861</name>
</gene>
<evidence type="ECO:0000256" key="16">
    <source>
        <dbReference type="PIRSR" id="PIRSR605478-4"/>
    </source>
</evidence>
<dbReference type="FunFam" id="3.40.50.970:FF:000045">
    <property type="entry name" value="Transketolase"/>
    <property type="match status" value="1"/>
</dbReference>
<evidence type="ECO:0000256" key="17">
    <source>
        <dbReference type="PIRSR" id="PIRSR605478-5"/>
    </source>
</evidence>
<dbReference type="GO" id="GO:0004802">
    <property type="term" value="F:transketolase activity"/>
    <property type="evidence" value="ECO:0007669"/>
    <property type="project" value="UniProtKB-EC"/>
</dbReference>
<evidence type="ECO:0000256" key="6">
    <source>
        <dbReference type="ARBA" id="ARBA00013152"/>
    </source>
</evidence>
<feature type="binding site" evidence="14">
    <location>
        <position position="393"/>
    </location>
    <ligand>
        <name>substrate</name>
    </ligand>
</feature>
<dbReference type="InterPro" id="IPR029061">
    <property type="entry name" value="THDP-binding"/>
</dbReference>
<feature type="binding site" evidence="14">
    <location>
        <position position="182"/>
    </location>
    <ligand>
        <name>substrate</name>
    </ligand>
</feature>
<dbReference type="InterPro" id="IPR055152">
    <property type="entry name" value="Transketolase-like_C_2"/>
</dbReference>
<evidence type="ECO:0000256" key="10">
    <source>
        <dbReference type="ARBA" id="ARBA00022842"/>
    </source>
</evidence>
<dbReference type="CDD" id="cd07033">
    <property type="entry name" value="TPP_PYR_DXS_TK_like"/>
    <property type="match status" value="1"/>
</dbReference>
<dbReference type="CDD" id="cd02012">
    <property type="entry name" value="TPP_TK"/>
    <property type="match status" value="1"/>
</dbReference>
<dbReference type="SMART" id="SM00861">
    <property type="entry name" value="Transket_pyr"/>
    <property type="match status" value="1"/>
</dbReference>
<evidence type="ECO:0000256" key="5">
    <source>
        <dbReference type="ARBA" id="ARBA00011738"/>
    </source>
</evidence>
<dbReference type="EMBL" id="HBGD01004629">
    <property type="protein sequence ID" value="CAD9080621.1"/>
    <property type="molecule type" value="Transcribed_RNA"/>
</dbReference>
<comment type="cofactor">
    <cofactor evidence="16">
        <name>Mg(2+)</name>
        <dbReference type="ChEBI" id="CHEBI:18420"/>
    </cofactor>
    <text evidence="16">Binds 1 Mg(2+) ion per subunit. Can also utilize other divalent metal cations, such as Ca(2+), Mn(2+) and Co(2+).</text>
</comment>
<feature type="binding site" evidence="15">
    <location>
        <position position="77"/>
    </location>
    <ligand>
        <name>thiamine diphosphate</name>
        <dbReference type="ChEBI" id="CHEBI:58937"/>
    </ligand>
</feature>
<sequence>MTTDQLKNFRQLHSKTPGHPENAVTEGVEVTTGPLGQGLANSVGIALAQEHLRSTFSTEDFPDLFGNHYTYVFCGDGCLMEGVTSEACSLAGHLGLGRLIVIYDNNNITIDGTTDISFTEDVQKRYESYGWHTQHVKNGNSDLDGIEKAIKNAQQVNDKPSFIILDTTIGYGSKVEHKPSAHGYGISSDEAVAELKKSYGMDPSKKYYVSDEVKQYWDEVKQRGDKNASQWNERLAAFEKKYPEKAKELHAMKQVTLPENLKDILPSYKPGTSEATRKMSGKALNAIGDAFKGLIGGSADLAGSNCSKLANSTDFSTKDRTGRNINFGVREHAMCAMANGIASYGCFVPYVATFLNFMGYAWGAGRLSALSERQVLYIFTHDSVALGEDGPTHQPIEILSMLRATPGFYVFRPADGNETNASYAVAMSKTKSPSLLAFTRQNVPNLENSTYEKALKGGYILEDVENPELILLATGSEVSLCVETAKKLTNRRIRVVSMPSVEVFEEQSEEYRRSVLGNGSAPILSVEAGATHGWQKYSHVQFGIDHFGMSAPDNVIWEQLGFTPEKLGKKVEKVIGFYGNNQGQLYDVSARPQLEE</sequence>
<dbReference type="FunFam" id="3.40.50.920:FF:000003">
    <property type="entry name" value="Transketolase"/>
    <property type="match status" value="1"/>
</dbReference>
<proteinExistence type="inferred from homology"/>
<dbReference type="InterPro" id="IPR005475">
    <property type="entry name" value="Transketolase-like_Pyr-bd"/>
</dbReference>
<feature type="binding site" evidence="14">
    <location>
        <position position="381"/>
    </location>
    <ligand>
        <name>substrate</name>
    </ligand>
</feature>
<dbReference type="InterPro" id="IPR005474">
    <property type="entry name" value="Transketolase_N"/>
</dbReference>
<dbReference type="InterPro" id="IPR009014">
    <property type="entry name" value="Transketo_C/PFOR_II"/>
</dbReference>
<dbReference type="Gene3D" id="3.40.50.920">
    <property type="match status" value="1"/>
</dbReference>
<keyword evidence="9" id="KW-0106">Calcium</keyword>
<feature type="domain" description="Transketolase-like pyrimidine-binding" evidence="19">
    <location>
        <begin position="274"/>
        <end position="445"/>
    </location>
</feature>
<feature type="binding site" evidence="16">
    <location>
        <position position="106"/>
    </location>
    <ligand>
        <name>Mg(2+)</name>
        <dbReference type="ChEBI" id="CHEBI:18420"/>
    </ligand>
</feature>
<feature type="binding site" evidence="15">
    <location>
        <begin position="33"/>
        <end position="35"/>
    </location>
    <ligand>
        <name>thiamine diphosphate</name>
        <dbReference type="ChEBI" id="CHEBI:58937"/>
    </ligand>
</feature>
<feature type="region of interest" description="Disordered" evidence="18">
    <location>
        <begin position="1"/>
        <end position="24"/>
    </location>
</feature>
<dbReference type="Pfam" id="PF22613">
    <property type="entry name" value="Transketolase_C_1"/>
    <property type="match status" value="1"/>
</dbReference>
<name>A0A7S1KP45_9EUKA</name>
<evidence type="ECO:0000256" key="9">
    <source>
        <dbReference type="ARBA" id="ARBA00022837"/>
    </source>
</evidence>
<feature type="site" description="Important for catalytic activity" evidence="17">
    <location>
        <position position="182"/>
    </location>
</feature>
<comment type="cofactor">
    <cofactor evidence="3">
        <name>Co(2+)</name>
        <dbReference type="ChEBI" id="CHEBI:48828"/>
    </cofactor>
</comment>
<comment type="subunit">
    <text evidence="5">Homodimer.</text>
</comment>
<dbReference type="InterPro" id="IPR020826">
    <property type="entry name" value="Transketolase_BS"/>
</dbReference>
<evidence type="ECO:0000256" key="7">
    <source>
        <dbReference type="ARBA" id="ARBA00022679"/>
    </source>
</evidence>
<comment type="similarity">
    <text evidence="4">Belongs to the transketolase family.</text>
</comment>
<dbReference type="PANTHER" id="PTHR43522:SF2">
    <property type="entry name" value="TRANSKETOLASE 1-RELATED"/>
    <property type="match status" value="1"/>
</dbReference>
<comment type="cofactor">
    <cofactor evidence="2">
        <name>Mn(2+)</name>
        <dbReference type="ChEBI" id="CHEBI:29035"/>
    </cofactor>
</comment>
<reference evidence="20" key="1">
    <citation type="submission" date="2021-01" db="EMBL/GenBank/DDBJ databases">
        <authorList>
            <person name="Corre E."/>
            <person name="Pelletier E."/>
            <person name="Niang G."/>
            <person name="Scheremetjew M."/>
            <person name="Finn R."/>
            <person name="Kale V."/>
            <person name="Holt S."/>
            <person name="Cochrane G."/>
            <person name="Meng A."/>
            <person name="Brown T."/>
            <person name="Cohen L."/>
        </authorList>
    </citation>
    <scope>NUCLEOTIDE SEQUENCE</scope>
    <source>
        <strain evidence="20">WS</strain>
    </source>
</reference>
<feature type="binding site" evidence="15">
    <location>
        <position position="357"/>
    </location>
    <ligand>
        <name>thiamine diphosphate</name>
        <dbReference type="ChEBI" id="CHEBI:58937"/>
    </ligand>
</feature>
<dbReference type="Pfam" id="PF00456">
    <property type="entry name" value="Transketolase_N"/>
    <property type="match status" value="1"/>
</dbReference>
<evidence type="ECO:0000256" key="12">
    <source>
        <dbReference type="ARBA" id="ARBA00049473"/>
    </source>
</evidence>
<evidence type="ECO:0000256" key="14">
    <source>
        <dbReference type="PIRSR" id="PIRSR605478-2"/>
    </source>
</evidence>
<dbReference type="AlphaFoldDB" id="A0A7S1KP45"/>
<feature type="binding site" evidence="14">
    <location>
        <position position="440"/>
    </location>
    <ligand>
        <name>substrate</name>
    </ligand>
</feature>
<dbReference type="InterPro" id="IPR005478">
    <property type="entry name" value="Transketolase_bac-like"/>
</dbReference>
<dbReference type="Gene3D" id="3.40.50.970">
    <property type="match status" value="2"/>
</dbReference>
<feature type="binding site" evidence="15">
    <location>
        <position position="182"/>
    </location>
    <ligand>
        <name>thiamine diphosphate</name>
        <dbReference type="ChEBI" id="CHEBI:58937"/>
    </ligand>
</feature>
<feature type="binding site" evidence="16">
    <location>
        <position position="108"/>
    </location>
    <ligand>
        <name>Mg(2+)</name>
        <dbReference type="ChEBI" id="CHEBI:18420"/>
    </ligand>
</feature>
<feature type="binding site" evidence="14">
    <location>
        <position position="277"/>
    </location>
    <ligand>
        <name>substrate</name>
    </ligand>
</feature>
<protein>
    <recommendedName>
        <fullName evidence="6">transketolase</fullName>
        <ecNumber evidence="6">2.2.1.1</ecNumber>
    </recommendedName>
</protein>
<evidence type="ECO:0000256" key="8">
    <source>
        <dbReference type="ARBA" id="ARBA00022723"/>
    </source>
</evidence>
<dbReference type="InterPro" id="IPR033247">
    <property type="entry name" value="Transketolase_fam"/>
</dbReference>
<dbReference type="SUPFAM" id="SSF52518">
    <property type="entry name" value="Thiamin diphosphate-binding fold (THDP-binding)"/>
    <property type="match status" value="2"/>
</dbReference>
<keyword evidence="10 16" id="KW-0460">Magnesium</keyword>
<evidence type="ECO:0000256" key="13">
    <source>
        <dbReference type="PIRSR" id="PIRSR605478-1"/>
    </source>
</evidence>
<evidence type="ECO:0000313" key="20">
    <source>
        <dbReference type="EMBL" id="CAD9080621.1"/>
    </source>
</evidence>
<dbReference type="EC" id="2.2.1.1" evidence="6"/>
<dbReference type="GO" id="GO:0046872">
    <property type="term" value="F:metal ion binding"/>
    <property type="evidence" value="ECO:0007669"/>
    <property type="project" value="UniProtKB-KW"/>
</dbReference>
<accession>A0A7S1KP45</accession>
<comment type="cofactor">
    <cofactor evidence="1">
        <name>Ca(2+)</name>
        <dbReference type="ChEBI" id="CHEBI:29108"/>
    </cofactor>
</comment>
<evidence type="ECO:0000256" key="18">
    <source>
        <dbReference type="SAM" id="MobiDB-lite"/>
    </source>
</evidence>
<evidence type="ECO:0000256" key="2">
    <source>
        <dbReference type="ARBA" id="ARBA00001936"/>
    </source>
</evidence>
<comment type="catalytic activity">
    <reaction evidence="12">
        <text>D-sedoheptulose 7-phosphate + D-glyceraldehyde 3-phosphate = aldehydo-D-ribose 5-phosphate + D-xylulose 5-phosphate</text>
        <dbReference type="Rhea" id="RHEA:10508"/>
        <dbReference type="ChEBI" id="CHEBI:57483"/>
        <dbReference type="ChEBI" id="CHEBI:57737"/>
        <dbReference type="ChEBI" id="CHEBI:58273"/>
        <dbReference type="ChEBI" id="CHEBI:59776"/>
        <dbReference type="EC" id="2.2.1.1"/>
    </reaction>
</comment>
<feature type="binding site" evidence="16">
    <location>
        <position position="76"/>
    </location>
    <ligand>
        <name>Mg(2+)</name>
        <dbReference type="ChEBI" id="CHEBI:18420"/>
    </ligand>
</feature>
<evidence type="ECO:0000256" key="4">
    <source>
        <dbReference type="ARBA" id="ARBA00007131"/>
    </source>
</evidence>
<feature type="active site" description="Proton donor" evidence="13">
    <location>
        <position position="331"/>
    </location>
</feature>
<comment type="cofactor">
    <cofactor evidence="15">
        <name>thiamine diphosphate</name>
        <dbReference type="ChEBI" id="CHEBI:58937"/>
    </cofactor>
    <text evidence="15">Binds 1 thiamine pyrophosphate per subunit. During the reaction, the substrate forms a covalent intermediate with the cofactor.</text>
</comment>
<dbReference type="PANTHER" id="PTHR43522">
    <property type="entry name" value="TRANSKETOLASE"/>
    <property type="match status" value="1"/>
</dbReference>
<keyword evidence="7" id="KW-0808">Transferase</keyword>
<dbReference type="GO" id="GO:0006098">
    <property type="term" value="P:pentose-phosphate shunt"/>
    <property type="evidence" value="ECO:0007669"/>
    <property type="project" value="TreeGrafter"/>
</dbReference>
<organism evidence="20">
    <name type="scientific">Percolomonas cosmopolitus</name>
    <dbReference type="NCBI Taxonomy" id="63605"/>
    <lineage>
        <taxon>Eukaryota</taxon>
        <taxon>Discoba</taxon>
        <taxon>Heterolobosea</taxon>
        <taxon>Tetramitia</taxon>
        <taxon>Eutetramitia</taxon>
        <taxon>Percolomonadidae</taxon>
        <taxon>Percolomonas</taxon>
    </lineage>
</organism>
<evidence type="ECO:0000259" key="19">
    <source>
        <dbReference type="SMART" id="SM00861"/>
    </source>
</evidence>
<feature type="binding site" evidence="14">
    <location>
        <position position="304"/>
    </location>
    <ligand>
        <name>substrate</name>
    </ligand>
</feature>
<evidence type="ECO:0000256" key="15">
    <source>
        <dbReference type="PIRSR" id="PIRSR605478-3"/>
    </source>
</evidence>
<feature type="binding site" evidence="15">
    <location>
        <position position="106"/>
    </location>
    <ligand>
        <name>thiamine diphosphate</name>
        <dbReference type="ChEBI" id="CHEBI:58937"/>
    </ligand>
</feature>
<keyword evidence="11 15" id="KW-0786">Thiamine pyrophosphate</keyword>
<evidence type="ECO:0000256" key="3">
    <source>
        <dbReference type="ARBA" id="ARBA00001941"/>
    </source>
</evidence>
<evidence type="ECO:0000256" key="1">
    <source>
        <dbReference type="ARBA" id="ARBA00001913"/>
    </source>
</evidence>
<dbReference type="PROSITE" id="PS00802">
    <property type="entry name" value="TRANSKETOLASE_2"/>
    <property type="match status" value="1"/>
</dbReference>
<evidence type="ECO:0000256" key="11">
    <source>
        <dbReference type="ARBA" id="ARBA00023052"/>
    </source>
</evidence>
<dbReference type="NCBIfam" id="TIGR00232">
    <property type="entry name" value="tktlase_bact"/>
    <property type="match status" value="1"/>
</dbReference>
<feature type="binding site" evidence="14">
    <location>
        <position position="389"/>
    </location>
    <ligand>
        <name>substrate</name>
    </ligand>
</feature>
<dbReference type="GO" id="GO:0005829">
    <property type="term" value="C:cytosol"/>
    <property type="evidence" value="ECO:0007669"/>
    <property type="project" value="TreeGrafter"/>
</dbReference>
<keyword evidence="8 16" id="KW-0479">Metal-binding</keyword>
<dbReference type="SUPFAM" id="SSF52922">
    <property type="entry name" value="TK C-terminal domain-like"/>
    <property type="match status" value="1"/>
</dbReference>